<dbReference type="Pfam" id="PF02541">
    <property type="entry name" value="Ppx-GppA"/>
    <property type="match status" value="1"/>
</dbReference>
<protein>
    <submittedName>
        <fullName evidence="3">Exopolyphosphatase/guanosine-5'-triphosphate, 3'-diphosphate pyrophosphatase</fullName>
        <ecNumber evidence="3">3.6.1.11</ecNumber>
        <ecNumber evidence="3">3.6.1.40</ecNumber>
    </submittedName>
</protein>
<dbReference type="CDD" id="cd24052">
    <property type="entry name" value="ASKHA_NBD_HpPPX-GppA-like"/>
    <property type="match status" value="1"/>
</dbReference>
<keyword evidence="3" id="KW-0378">Hydrolase</keyword>
<dbReference type="AlphaFoldDB" id="A0A840I6F4"/>
<dbReference type="PANTHER" id="PTHR30005:SF0">
    <property type="entry name" value="RETROGRADE REGULATION PROTEIN 2"/>
    <property type="match status" value="1"/>
</dbReference>
<dbReference type="InterPro" id="IPR003695">
    <property type="entry name" value="Ppx_GppA_N"/>
</dbReference>
<dbReference type="Proteomes" id="UP000563524">
    <property type="component" value="Unassembled WGS sequence"/>
</dbReference>
<dbReference type="Gene3D" id="3.30.420.150">
    <property type="entry name" value="Exopolyphosphatase. Domain 2"/>
    <property type="match status" value="1"/>
</dbReference>
<accession>A0A840I6F4</accession>
<dbReference type="GO" id="GO:0008894">
    <property type="term" value="F:guanosine-5'-triphosphate,3'-diphosphate diphosphatase activity"/>
    <property type="evidence" value="ECO:0007669"/>
    <property type="project" value="UniProtKB-EC"/>
</dbReference>
<dbReference type="Pfam" id="PF21697">
    <property type="entry name" value="Ppx_C"/>
    <property type="match status" value="1"/>
</dbReference>
<dbReference type="Gene3D" id="1.10.3210.10">
    <property type="entry name" value="Hypothetical protein af1432"/>
    <property type="match status" value="1"/>
</dbReference>
<dbReference type="InterPro" id="IPR050273">
    <property type="entry name" value="GppA/Ppx_hydrolase"/>
</dbReference>
<dbReference type="EC" id="3.6.1.40" evidence="3"/>
<evidence type="ECO:0000313" key="3">
    <source>
        <dbReference type="EMBL" id="MBB4659833.1"/>
    </source>
</evidence>
<reference evidence="3 4" key="1">
    <citation type="submission" date="2020-08" db="EMBL/GenBank/DDBJ databases">
        <title>Genomic Encyclopedia of Type Strains, Phase IV (KMG-IV): sequencing the most valuable type-strain genomes for metagenomic binning, comparative biology and taxonomic classification.</title>
        <authorList>
            <person name="Goeker M."/>
        </authorList>
    </citation>
    <scope>NUCLEOTIDE SEQUENCE [LARGE SCALE GENOMIC DNA]</scope>
    <source>
        <strain evidence="3 4">DSM 102850</strain>
    </source>
</reference>
<dbReference type="PANTHER" id="PTHR30005">
    <property type="entry name" value="EXOPOLYPHOSPHATASE"/>
    <property type="match status" value="1"/>
</dbReference>
<evidence type="ECO:0000313" key="4">
    <source>
        <dbReference type="Proteomes" id="UP000563524"/>
    </source>
</evidence>
<evidence type="ECO:0000259" key="2">
    <source>
        <dbReference type="Pfam" id="PF21697"/>
    </source>
</evidence>
<sequence>MEIVSPRRAVIDIGSNSVRLVIFEGPARAPIAVFNEKSLCGLGDREPDSGALRETSMADALKILRRFASILADENLASLKVIATAASREAPNGPDFLSEIRRIGFEPTLLTGEEEAKLAAFGILSGAPEVMEEEGGCLAGDMGGGSLELSHLDRGAPDGVADLVSLPIGGLRLASRYEGNLRDAKKAVNAAIADVPWLKGLEPTTFYIVGGAWRALGRLAIMQTGHPISILDHFWLPAERAIELCRLVEQQSVESLASTPGVPSRRAPTLPFAAMVLRKIVSKSGAKRVAISSCGVREGSLYAELSPEERAEDPLVALSQHYAERLSPGGMERRRAIFDFLSPAFANETSRQARLRRAAAKLTNVAGLFHPDSRGNEAAVSVLNMPFISVDHPGRVALAAILFQRHTASEADFPAHLHTQLLDDDTLRWTRQVGLGLRFASDFDPVGRTVLPRARLSADQDTLRLELERGDRDYLGDSPRRRFEKFAGSLGLAPKVSSGADWL</sequence>
<dbReference type="EC" id="3.6.1.11" evidence="3"/>
<feature type="domain" description="Exopolyphosphatase C-terminal" evidence="2">
    <location>
        <begin position="346"/>
        <end position="487"/>
    </location>
</feature>
<dbReference type="InterPro" id="IPR043129">
    <property type="entry name" value="ATPase_NBD"/>
</dbReference>
<comment type="caution">
    <text evidence="3">The sequence shown here is derived from an EMBL/GenBank/DDBJ whole genome shotgun (WGS) entry which is preliminary data.</text>
</comment>
<dbReference type="EMBL" id="JACHOB010000005">
    <property type="protein sequence ID" value="MBB4659833.1"/>
    <property type="molecule type" value="Genomic_DNA"/>
</dbReference>
<dbReference type="RefSeq" id="WP_183818827.1">
    <property type="nucleotide sequence ID" value="NZ_JACHOB010000005.1"/>
</dbReference>
<dbReference type="GO" id="GO:0004309">
    <property type="term" value="F:exopolyphosphatase activity"/>
    <property type="evidence" value="ECO:0007669"/>
    <property type="project" value="UniProtKB-EC"/>
</dbReference>
<gene>
    <name evidence="3" type="ORF">GGQ59_002374</name>
</gene>
<keyword evidence="4" id="KW-1185">Reference proteome</keyword>
<dbReference type="Gene3D" id="3.30.420.40">
    <property type="match status" value="1"/>
</dbReference>
<feature type="domain" description="Ppx/GppA phosphatase N-terminal" evidence="1">
    <location>
        <begin position="27"/>
        <end position="305"/>
    </location>
</feature>
<dbReference type="SUPFAM" id="SSF53067">
    <property type="entry name" value="Actin-like ATPase domain"/>
    <property type="match status" value="2"/>
</dbReference>
<dbReference type="InterPro" id="IPR048951">
    <property type="entry name" value="Ppx_C"/>
</dbReference>
<evidence type="ECO:0000259" key="1">
    <source>
        <dbReference type="Pfam" id="PF02541"/>
    </source>
</evidence>
<name>A0A840I6F4_9PROT</name>
<organism evidence="3 4">
    <name type="scientific">Parvularcula dongshanensis</name>
    <dbReference type="NCBI Taxonomy" id="1173995"/>
    <lineage>
        <taxon>Bacteria</taxon>
        <taxon>Pseudomonadati</taxon>
        <taxon>Pseudomonadota</taxon>
        <taxon>Alphaproteobacteria</taxon>
        <taxon>Parvularculales</taxon>
        <taxon>Parvularculaceae</taxon>
        <taxon>Parvularcula</taxon>
    </lineage>
</organism>
<proteinExistence type="predicted"/>